<proteinExistence type="predicted"/>
<dbReference type="Pfam" id="PF06289">
    <property type="entry name" value="FlbD"/>
    <property type="match status" value="1"/>
</dbReference>
<evidence type="ECO:0000313" key="2">
    <source>
        <dbReference type="Proteomes" id="UP000663505"/>
    </source>
</evidence>
<dbReference type="EMBL" id="CP071182">
    <property type="protein sequence ID" value="QSO49573.1"/>
    <property type="molecule type" value="Genomic_DNA"/>
</dbReference>
<evidence type="ECO:0000313" key="1">
    <source>
        <dbReference type="EMBL" id="QSO49573.1"/>
    </source>
</evidence>
<name>A0A9X7W2J7_9BACL</name>
<keyword evidence="1" id="KW-0282">Flagellum</keyword>
<dbReference type="AlphaFoldDB" id="A0A9X7W2J7"/>
<protein>
    <submittedName>
        <fullName evidence="1">Flagellar FlbD family protein</fullName>
    </submittedName>
</protein>
<organism evidence="1 2">
    <name type="scientific">Alicyclobacillus mengziensis</name>
    <dbReference type="NCBI Taxonomy" id="2931921"/>
    <lineage>
        <taxon>Bacteria</taxon>
        <taxon>Bacillati</taxon>
        <taxon>Bacillota</taxon>
        <taxon>Bacilli</taxon>
        <taxon>Bacillales</taxon>
        <taxon>Alicyclobacillaceae</taxon>
        <taxon>Alicyclobacillus</taxon>
    </lineage>
</organism>
<keyword evidence="1" id="KW-0966">Cell projection</keyword>
<keyword evidence="1" id="KW-0969">Cilium</keyword>
<dbReference type="KEGG" id="afx:JZ786_12155"/>
<dbReference type="RefSeq" id="WP_206658882.1">
    <property type="nucleotide sequence ID" value="NZ_CP071182.1"/>
</dbReference>
<gene>
    <name evidence="1" type="ORF">JZ786_12155</name>
</gene>
<dbReference type="InterPro" id="IPR009384">
    <property type="entry name" value="SwrD-like"/>
</dbReference>
<sequence>MIQLERMNGSELWLNPFHIETVEQTPDTVITLANGHKYLVRQRADEVSLRMRVFWQRVGIAGCASAITAEHGNLGRTKENV</sequence>
<reference evidence="1 2" key="1">
    <citation type="submission" date="2021-02" db="EMBL/GenBank/DDBJ databases">
        <title>Alicyclobacillus curvatus sp. nov. and Alicyclobacillus mengziensis sp. nov., two acidophilic bacteria isolated from acid mine drainage.</title>
        <authorList>
            <person name="Huang Y."/>
        </authorList>
    </citation>
    <scope>NUCLEOTIDE SEQUENCE [LARGE SCALE GENOMIC DNA]</scope>
    <source>
        <strain evidence="1 2">S30H14</strain>
    </source>
</reference>
<keyword evidence="2" id="KW-1185">Reference proteome</keyword>
<dbReference type="Proteomes" id="UP000663505">
    <property type="component" value="Chromosome"/>
</dbReference>
<accession>A0A9X7W2J7</accession>
<dbReference type="PANTHER" id="PTHR39185:SF1">
    <property type="entry name" value="SWARMING MOTILITY PROTEIN SWRD"/>
    <property type="match status" value="1"/>
</dbReference>
<dbReference type="PANTHER" id="PTHR39185">
    <property type="entry name" value="SWARMING MOTILITY PROTEIN SWRD"/>
    <property type="match status" value="1"/>
</dbReference>